<sequence>MKPELPPRTTAPDLEPFKQLPKAPMSLSEILVQRQLEAYAHSNMNEISDLFAVNISDSVIKQRVDKIIDSMDPMDNDAYKGYWKRYITEEEQPEDLDSQLIKGIPSDFRGLAYLKGLQVRYQLSKEKYINLLHKAEKTDLKALDGLKIEGTALNAFKVYNYYQEVVLEGQNSLDIINSGEVLDFYQSNEYNIEFLNRLTELFPEIPHLAEEEFLYLLLKFNKILVNLNKDQLYYEIMRSLEDLAGPTFIHVSKSGINIKEFLQKSIFRQFLQGTDHRTLLKILDFVVFHGFVVFARIFVYIFNESNILQFQGEDLANYLNSPQLVECLTEDIIPDILDIEPEIIKYENEYYIIHVNSVNSNNNELLNAQEVNKDLNRKIQLLKVEIENIRTTHTDILSQSKEYEDKVTEAQKENDELTQTHKTLQQKFDTLTMKQNLDNTIKANKEFSERNEELVNQIESMKKTIQSKAEKLAKYT</sequence>
<proteinExistence type="predicted"/>
<evidence type="ECO:0000313" key="1">
    <source>
        <dbReference type="EMBL" id="CAH6720725.1"/>
    </source>
</evidence>
<evidence type="ECO:0000313" key="2">
    <source>
        <dbReference type="Proteomes" id="UP001152531"/>
    </source>
</evidence>
<comment type="caution">
    <text evidence="1">The sequence shown here is derived from an EMBL/GenBank/DDBJ whole genome shotgun (WGS) entry which is preliminary data.</text>
</comment>
<gene>
    <name evidence="1" type="ORF">CLIB1444_04S06502</name>
</gene>
<protein>
    <submittedName>
        <fullName evidence="1">Uncharacterized protein</fullName>
    </submittedName>
</protein>
<keyword evidence="2" id="KW-1185">Reference proteome</keyword>
<organism evidence="1 2">
    <name type="scientific">[Candida] jaroonii</name>
    <dbReference type="NCBI Taxonomy" id="467808"/>
    <lineage>
        <taxon>Eukaryota</taxon>
        <taxon>Fungi</taxon>
        <taxon>Dikarya</taxon>
        <taxon>Ascomycota</taxon>
        <taxon>Saccharomycotina</taxon>
        <taxon>Pichiomycetes</taxon>
        <taxon>Debaryomycetaceae</taxon>
        <taxon>Yamadazyma</taxon>
    </lineage>
</organism>
<reference evidence="1" key="1">
    <citation type="submission" date="2022-06" db="EMBL/GenBank/DDBJ databases">
        <authorList>
            <person name="Legras J.-L."/>
            <person name="Devillers H."/>
            <person name="Grondin C."/>
        </authorList>
    </citation>
    <scope>NUCLEOTIDE SEQUENCE</scope>
    <source>
        <strain evidence="1">CLIB 1444</strain>
    </source>
</reference>
<dbReference type="EMBL" id="CALSDN010000004">
    <property type="protein sequence ID" value="CAH6720725.1"/>
    <property type="molecule type" value="Genomic_DNA"/>
</dbReference>
<accession>A0ACA9Y6T1</accession>
<name>A0ACA9Y6T1_9ASCO</name>
<dbReference type="Proteomes" id="UP001152531">
    <property type="component" value="Unassembled WGS sequence"/>
</dbReference>